<name>A0A2A4JF97_HELVI</name>
<sequence>MVASMQQQDGVCVAPLVQFGNQVEQGEGLEALGMSGGVAQVMLQAGGDAQVLQVLSLKDAQVLTKAMVSIKQLYCIAFWCR</sequence>
<dbReference type="AlphaFoldDB" id="A0A2A4JF97"/>
<organism evidence="1">
    <name type="scientific">Heliothis virescens</name>
    <name type="common">Tobacco budworm moth</name>
    <dbReference type="NCBI Taxonomy" id="7102"/>
    <lineage>
        <taxon>Eukaryota</taxon>
        <taxon>Metazoa</taxon>
        <taxon>Ecdysozoa</taxon>
        <taxon>Arthropoda</taxon>
        <taxon>Hexapoda</taxon>
        <taxon>Insecta</taxon>
        <taxon>Pterygota</taxon>
        <taxon>Neoptera</taxon>
        <taxon>Endopterygota</taxon>
        <taxon>Lepidoptera</taxon>
        <taxon>Glossata</taxon>
        <taxon>Ditrysia</taxon>
        <taxon>Noctuoidea</taxon>
        <taxon>Noctuidae</taxon>
        <taxon>Heliothinae</taxon>
        <taxon>Heliothis</taxon>
    </lineage>
</organism>
<dbReference type="EMBL" id="NWSH01001805">
    <property type="protein sequence ID" value="PCG70072.1"/>
    <property type="molecule type" value="Genomic_DNA"/>
</dbReference>
<evidence type="ECO:0000313" key="1">
    <source>
        <dbReference type="EMBL" id="PCG70072.1"/>
    </source>
</evidence>
<protein>
    <submittedName>
        <fullName evidence="1">Uncharacterized protein</fullName>
    </submittedName>
</protein>
<reference evidence="1" key="1">
    <citation type="submission" date="2017-09" db="EMBL/GenBank/DDBJ databases">
        <title>Contemporary evolution of a Lepidopteran species, Heliothis virescens, in response to modern agricultural practices.</title>
        <authorList>
            <person name="Fritz M.L."/>
            <person name="Deyonke A.M."/>
            <person name="Papanicolaou A."/>
            <person name="Micinski S."/>
            <person name="Westbrook J."/>
            <person name="Gould F."/>
        </authorList>
    </citation>
    <scope>NUCLEOTIDE SEQUENCE [LARGE SCALE GENOMIC DNA]</scope>
    <source>
        <strain evidence="1">HvINT-</strain>
        <tissue evidence="1">Whole body</tissue>
    </source>
</reference>
<proteinExistence type="predicted"/>
<gene>
    <name evidence="1" type="ORF">B5V51_3390</name>
</gene>
<comment type="caution">
    <text evidence="1">The sequence shown here is derived from an EMBL/GenBank/DDBJ whole genome shotgun (WGS) entry which is preliminary data.</text>
</comment>
<accession>A0A2A4JF97</accession>